<dbReference type="PANTHER" id="PTHR43873:SF1">
    <property type="entry name" value="COBYRINATE A,C-DIAMIDE SYNTHASE"/>
    <property type="match status" value="1"/>
</dbReference>
<dbReference type="Gene3D" id="3.40.50.300">
    <property type="entry name" value="P-loop containing nucleotide triphosphate hydrolases"/>
    <property type="match status" value="1"/>
</dbReference>
<sequence>MSRIFISAAHKSSGKTSLSIGIAAALRDAGKQVQTFKKGPDYIDPMWLAMASARPCYNLDFYTMSADEITHQFISQSHSSQISLVEGNKGLYDGLDLDGSNSNAALAKLLNTPVVLVLDTRGMTRGIAPLVQGYQAFDPDIVINGVIFNQVGGSRHESKLRAIIEHYTDVQVIGAVHHDPALAINERHLGLVPSNESGQAREIVNRLAQTVTQQVDMDKLVTVISADSPLSDPVAVTSSDVPNLKVPASDNINIGIFKDSAFGFYYQDDIEAFANAGATLVPINSLQDTALPEIDGLFIGGGFPETHMQALSENTDLLTAVHLAITQGLPSYAECGGLMYLSRSLEWNDKIYKMAGVIPGETKMHLKPQGRGYVRLVANSNHPWKLSSSLESDQNNQQASESAELISAHEFHYSSLENIDPTIKYAYQVKRGTGIIDKQDGLIIHNLLANYSHFRNTQRNQWVLRFVEFIRNYSN</sequence>
<keyword evidence="5" id="KW-0460">Magnesium</keyword>
<evidence type="ECO:0000256" key="1">
    <source>
        <dbReference type="ARBA" id="ARBA00001946"/>
    </source>
</evidence>
<dbReference type="AlphaFoldDB" id="A0A3B0Y8N1"/>
<dbReference type="SUPFAM" id="SSF52540">
    <property type="entry name" value="P-loop containing nucleoside triphosphate hydrolases"/>
    <property type="match status" value="1"/>
</dbReference>
<accession>A0A3B0Y8N1</accession>
<dbReference type="PROSITE" id="PS51274">
    <property type="entry name" value="GATASE_COBBQ"/>
    <property type="match status" value="1"/>
</dbReference>
<keyword evidence="4" id="KW-0067">ATP-binding</keyword>
<evidence type="ECO:0000256" key="5">
    <source>
        <dbReference type="ARBA" id="ARBA00022842"/>
    </source>
</evidence>
<dbReference type="InterPro" id="IPR002586">
    <property type="entry name" value="CobQ/CobB/MinD/ParA_Nub-bd_dom"/>
</dbReference>
<evidence type="ECO:0000313" key="9">
    <source>
        <dbReference type="EMBL" id="VAW75971.1"/>
    </source>
</evidence>
<dbReference type="PANTHER" id="PTHR43873">
    <property type="entry name" value="COBYRINATE A,C-DIAMIDE SYNTHASE"/>
    <property type="match status" value="1"/>
</dbReference>
<evidence type="ECO:0000259" key="8">
    <source>
        <dbReference type="Pfam" id="PF07685"/>
    </source>
</evidence>
<dbReference type="GO" id="GO:0005524">
    <property type="term" value="F:ATP binding"/>
    <property type="evidence" value="ECO:0007669"/>
    <property type="project" value="UniProtKB-KW"/>
</dbReference>
<keyword evidence="6" id="KW-0315">Glutamine amidotransferase</keyword>
<organism evidence="9">
    <name type="scientific">hydrothermal vent metagenome</name>
    <dbReference type="NCBI Taxonomy" id="652676"/>
    <lineage>
        <taxon>unclassified sequences</taxon>
        <taxon>metagenomes</taxon>
        <taxon>ecological metagenomes</taxon>
    </lineage>
</organism>
<dbReference type="NCBIfam" id="TIGR00379">
    <property type="entry name" value="cobB"/>
    <property type="match status" value="1"/>
</dbReference>
<dbReference type="Pfam" id="PF01656">
    <property type="entry name" value="CbiA"/>
    <property type="match status" value="1"/>
</dbReference>
<dbReference type="InterPro" id="IPR029062">
    <property type="entry name" value="Class_I_gatase-like"/>
</dbReference>
<proteinExistence type="predicted"/>
<evidence type="ECO:0000256" key="4">
    <source>
        <dbReference type="ARBA" id="ARBA00022840"/>
    </source>
</evidence>
<dbReference type="NCBIfam" id="NF002204">
    <property type="entry name" value="PRK01077.1"/>
    <property type="match status" value="1"/>
</dbReference>
<dbReference type="Gene3D" id="3.40.50.880">
    <property type="match status" value="1"/>
</dbReference>
<dbReference type="Pfam" id="PF07685">
    <property type="entry name" value="GATase_3"/>
    <property type="match status" value="1"/>
</dbReference>
<evidence type="ECO:0000259" key="7">
    <source>
        <dbReference type="Pfam" id="PF01656"/>
    </source>
</evidence>
<dbReference type="EMBL" id="UOFL01000096">
    <property type="protein sequence ID" value="VAW75971.1"/>
    <property type="molecule type" value="Genomic_DNA"/>
</dbReference>
<protein>
    <submittedName>
        <fullName evidence="9">Protein similar to cobyrinic acid a,c-diamide synthetase clustered with dissimilatory sulfite reductase</fullName>
    </submittedName>
</protein>
<dbReference type="CDD" id="cd03130">
    <property type="entry name" value="GATase1_CobB"/>
    <property type="match status" value="1"/>
</dbReference>
<feature type="domain" description="CobB/CobQ-like glutamine amidotransferase" evidence="8">
    <location>
        <begin position="253"/>
        <end position="458"/>
    </location>
</feature>
<name>A0A3B0Y8N1_9ZZZZ</name>
<evidence type="ECO:0000256" key="6">
    <source>
        <dbReference type="ARBA" id="ARBA00022962"/>
    </source>
</evidence>
<keyword evidence="3" id="KW-0547">Nucleotide-binding</keyword>
<evidence type="ECO:0000256" key="2">
    <source>
        <dbReference type="ARBA" id="ARBA00022598"/>
    </source>
</evidence>
<comment type="cofactor">
    <cofactor evidence="1">
        <name>Mg(2+)</name>
        <dbReference type="ChEBI" id="CHEBI:18420"/>
    </cofactor>
</comment>
<dbReference type="InterPro" id="IPR027417">
    <property type="entry name" value="P-loop_NTPase"/>
</dbReference>
<feature type="domain" description="CobQ/CobB/MinD/ParA nucleotide binding" evidence="7">
    <location>
        <begin position="12"/>
        <end position="183"/>
    </location>
</feature>
<dbReference type="InterPro" id="IPR004484">
    <property type="entry name" value="CbiA/CobB_synth"/>
</dbReference>
<dbReference type="InterPro" id="IPR011698">
    <property type="entry name" value="GATase_3"/>
</dbReference>
<evidence type="ECO:0000256" key="3">
    <source>
        <dbReference type="ARBA" id="ARBA00022741"/>
    </source>
</evidence>
<dbReference type="GO" id="GO:0042242">
    <property type="term" value="F:cobyrinic acid a,c-diamide synthase activity"/>
    <property type="evidence" value="ECO:0007669"/>
    <property type="project" value="InterPro"/>
</dbReference>
<reference evidence="9" key="1">
    <citation type="submission" date="2018-06" db="EMBL/GenBank/DDBJ databases">
        <authorList>
            <person name="Zhirakovskaya E."/>
        </authorList>
    </citation>
    <scope>NUCLEOTIDE SEQUENCE</scope>
</reference>
<gene>
    <name evidence="9" type="ORF">MNBD_GAMMA12-2644</name>
</gene>
<dbReference type="CDD" id="cd05388">
    <property type="entry name" value="CobB_N"/>
    <property type="match status" value="1"/>
</dbReference>
<keyword evidence="2" id="KW-0436">Ligase</keyword>
<dbReference type="SUPFAM" id="SSF52317">
    <property type="entry name" value="Class I glutamine amidotransferase-like"/>
    <property type="match status" value="1"/>
</dbReference>